<dbReference type="InterPro" id="IPR036942">
    <property type="entry name" value="Beta-barrel_TonB_sf"/>
</dbReference>
<sequence length="1034" mass="110967">MMKKLLQSLFVLLFIAITAMAQERTISGTVTSKEDKLPIPGVSVKVKGTKSGTVTGANGKYSVQVPAGATELEFSYLGFVKQSKTIGSSTVADIVLVPDSKVLSEVVVTALGIKRQGSSLGYATQTVKGDEVAQKSDPNLLNTLQGKVTGVNITSSSGAPGASTNINIRGVTSFNGNNQPLIVVDGIIFNNGVDNTQNTLFGSQPSGRLSDVDPESIASINVLKGPAASVLYGSRASAGVIVITTKDGSGMKGKTEVTFSSSYNMQNVSYLPDFQNEYGQGTQNNFVETSTNSWGPKFGTISEVTTSYAGVVPYIAYPNNIKDFYKQGSILQNSLNIAGGDQNNNFVVNLGSTLQNGIIDRSKYQRHSVQVGGNTKLKNGIKLGGTVTYVKSFTSNTITGNGGSAFGQITRIPRSFDLNGSRYKDDLGNSIYFLPGQNHPRWSLENEYLDNKVDRVFGNTSISYDITDWLNIGYRITGDVYQDDKNAINRIGAARNPGGLLGESGILRGEYNGDLLINMRKNDIFTPGLNATLLLGQNINQRTLRASEIVAEGLVIPGFDNVSNGTVFTGSTATRETRRLVGHYGQLSLDYKSYLFMELSGRADMSSTLPTNKNTYFYPSVAVSFVPTEVFDIKSDWLSYLKIRGNIARVGRDADPYLLNSVYVKSAYGNNTANITFPISVGGNSIPGFGVSTRIGSPNLGPEFVTSYEGGFNLGLLKNRVSLDFTYFDTRSTKQILNVAVSNSSGYDTRTTNIGEMTNKGIELQLNATPVRTADFSWDVTMNFTRIRNKVLSIDEGVDSAPITGNAFIGINPSIKVGYPHGVVISTANARTPNGELLVNGETGAFAPGIPNSVIMNPQKDYILGINNRFTYKGLTLSALFDINKGGQIYSFGQTDMRSGGSVAMTAVDRELPRILPGVIANGDGTYRPNNIQVSAQTYWSGLGGLASEGAVFDATAYRLREVALAYALPAKMLTKTPFGQVSIGFSARNLWLFAPGFPQDPEINSSGAGNMQGVDFNGIPATKNYGFNLKVTF</sequence>
<evidence type="ECO:0000256" key="4">
    <source>
        <dbReference type="ARBA" id="ARBA00022692"/>
    </source>
</evidence>
<reference evidence="10 11" key="1">
    <citation type="submission" date="2016-08" db="EMBL/GenBank/DDBJ databases">
        <authorList>
            <person name="Seilhamer J.J."/>
        </authorList>
    </citation>
    <scope>NUCLEOTIDE SEQUENCE [LARGE SCALE GENOMIC DNA]</scope>
    <source>
        <strain evidence="10 11">DX4</strain>
    </source>
</reference>
<dbReference type="InterPro" id="IPR012910">
    <property type="entry name" value="Plug_dom"/>
</dbReference>
<dbReference type="Pfam" id="PF13715">
    <property type="entry name" value="CarbopepD_reg_2"/>
    <property type="match status" value="1"/>
</dbReference>
<accession>A0A1D7QCV3</accession>
<keyword evidence="5 7" id="KW-0472">Membrane</keyword>
<feature type="chain" id="PRO_5009098425" evidence="8">
    <location>
        <begin position="22"/>
        <end position="1034"/>
    </location>
</feature>
<evidence type="ECO:0000256" key="2">
    <source>
        <dbReference type="ARBA" id="ARBA00022448"/>
    </source>
</evidence>
<dbReference type="Gene3D" id="2.170.130.10">
    <property type="entry name" value="TonB-dependent receptor, plug domain"/>
    <property type="match status" value="1"/>
</dbReference>
<keyword evidence="8" id="KW-0732">Signal</keyword>
<dbReference type="SUPFAM" id="SSF56935">
    <property type="entry name" value="Porins"/>
    <property type="match status" value="1"/>
</dbReference>
<dbReference type="SUPFAM" id="SSF49464">
    <property type="entry name" value="Carboxypeptidase regulatory domain-like"/>
    <property type="match status" value="1"/>
</dbReference>
<keyword evidence="11" id="KW-1185">Reference proteome</keyword>
<dbReference type="Proteomes" id="UP000094313">
    <property type="component" value="Chromosome"/>
</dbReference>
<dbReference type="AlphaFoldDB" id="A0A1D7QCV3"/>
<dbReference type="InterPro" id="IPR039426">
    <property type="entry name" value="TonB-dep_rcpt-like"/>
</dbReference>
<dbReference type="GO" id="GO:0009279">
    <property type="term" value="C:cell outer membrane"/>
    <property type="evidence" value="ECO:0007669"/>
    <property type="project" value="UniProtKB-SubCell"/>
</dbReference>
<proteinExistence type="inferred from homology"/>
<evidence type="ECO:0000256" key="1">
    <source>
        <dbReference type="ARBA" id="ARBA00004571"/>
    </source>
</evidence>
<organism evidence="10 11">
    <name type="scientific">Pedobacter steynii</name>
    <dbReference type="NCBI Taxonomy" id="430522"/>
    <lineage>
        <taxon>Bacteria</taxon>
        <taxon>Pseudomonadati</taxon>
        <taxon>Bacteroidota</taxon>
        <taxon>Sphingobacteriia</taxon>
        <taxon>Sphingobacteriales</taxon>
        <taxon>Sphingobacteriaceae</taxon>
        <taxon>Pedobacter</taxon>
    </lineage>
</organism>
<keyword evidence="6 7" id="KW-0998">Cell outer membrane</keyword>
<dbReference type="KEGG" id="psty:BFS30_04695"/>
<keyword evidence="4 7" id="KW-0812">Transmembrane</keyword>
<keyword evidence="3 7" id="KW-1134">Transmembrane beta strand</keyword>
<evidence type="ECO:0000313" key="10">
    <source>
        <dbReference type="EMBL" id="AOM76512.1"/>
    </source>
</evidence>
<evidence type="ECO:0000256" key="8">
    <source>
        <dbReference type="SAM" id="SignalP"/>
    </source>
</evidence>
<dbReference type="Pfam" id="PF07715">
    <property type="entry name" value="Plug"/>
    <property type="match status" value="1"/>
</dbReference>
<dbReference type="Gene3D" id="2.40.170.20">
    <property type="entry name" value="TonB-dependent receptor, beta-barrel domain"/>
    <property type="match status" value="1"/>
</dbReference>
<protein>
    <submittedName>
        <fullName evidence="10">SusC/RagA family TonB-linked outer membrane protein</fullName>
    </submittedName>
</protein>
<comment type="subcellular location">
    <subcellularLocation>
        <location evidence="1 7">Cell outer membrane</location>
        <topology evidence="1 7">Multi-pass membrane protein</topology>
    </subcellularLocation>
</comment>
<keyword evidence="2 7" id="KW-0813">Transport</keyword>
<gene>
    <name evidence="10" type="ORF">BFS30_04695</name>
</gene>
<feature type="domain" description="TonB-dependent receptor plug" evidence="9">
    <location>
        <begin position="121"/>
        <end position="240"/>
    </location>
</feature>
<feature type="signal peptide" evidence="8">
    <location>
        <begin position="1"/>
        <end position="21"/>
    </location>
</feature>
<evidence type="ECO:0000256" key="3">
    <source>
        <dbReference type="ARBA" id="ARBA00022452"/>
    </source>
</evidence>
<dbReference type="InterPro" id="IPR008969">
    <property type="entry name" value="CarboxyPept-like_regulatory"/>
</dbReference>
<dbReference type="InterPro" id="IPR037066">
    <property type="entry name" value="Plug_dom_sf"/>
</dbReference>
<dbReference type="EMBL" id="CP017141">
    <property type="protein sequence ID" value="AOM76512.1"/>
    <property type="molecule type" value="Genomic_DNA"/>
</dbReference>
<evidence type="ECO:0000313" key="11">
    <source>
        <dbReference type="Proteomes" id="UP000094313"/>
    </source>
</evidence>
<dbReference type="PROSITE" id="PS52016">
    <property type="entry name" value="TONB_DEPENDENT_REC_3"/>
    <property type="match status" value="1"/>
</dbReference>
<dbReference type="NCBIfam" id="TIGR04056">
    <property type="entry name" value="OMP_RagA_SusC"/>
    <property type="match status" value="1"/>
</dbReference>
<comment type="similarity">
    <text evidence="7">Belongs to the TonB-dependent receptor family.</text>
</comment>
<evidence type="ECO:0000259" key="9">
    <source>
        <dbReference type="Pfam" id="PF07715"/>
    </source>
</evidence>
<dbReference type="Gene3D" id="2.60.40.1120">
    <property type="entry name" value="Carboxypeptidase-like, regulatory domain"/>
    <property type="match status" value="1"/>
</dbReference>
<name>A0A1D7QCV3_9SPHI</name>
<evidence type="ECO:0000256" key="5">
    <source>
        <dbReference type="ARBA" id="ARBA00023136"/>
    </source>
</evidence>
<evidence type="ECO:0000256" key="7">
    <source>
        <dbReference type="PROSITE-ProRule" id="PRU01360"/>
    </source>
</evidence>
<dbReference type="InterPro" id="IPR023996">
    <property type="entry name" value="TonB-dep_OMP_SusC/RagA"/>
</dbReference>
<evidence type="ECO:0000256" key="6">
    <source>
        <dbReference type="ARBA" id="ARBA00023237"/>
    </source>
</evidence>